<comment type="caution">
    <text evidence="2">The sequence shown here is derived from an EMBL/GenBank/DDBJ whole genome shotgun (WGS) entry which is preliminary data.</text>
</comment>
<organism evidence="2 3">
    <name type="scientific">Zea mays</name>
    <name type="common">Maize</name>
    <dbReference type="NCBI Taxonomy" id="4577"/>
    <lineage>
        <taxon>Eukaryota</taxon>
        <taxon>Viridiplantae</taxon>
        <taxon>Streptophyta</taxon>
        <taxon>Embryophyta</taxon>
        <taxon>Tracheophyta</taxon>
        <taxon>Spermatophyta</taxon>
        <taxon>Magnoliopsida</taxon>
        <taxon>Liliopsida</taxon>
        <taxon>Poales</taxon>
        <taxon>Poaceae</taxon>
        <taxon>PACMAD clade</taxon>
        <taxon>Panicoideae</taxon>
        <taxon>Andropogonodae</taxon>
        <taxon>Andropogoneae</taxon>
        <taxon>Tripsacinae</taxon>
        <taxon>Zea</taxon>
    </lineage>
</organism>
<accession>A0A3L6G6P4</accession>
<reference evidence="2 3" key="1">
    <citation type="journal article" date="2018" name="Nat. Genet.">
        <title>Extensive intraspecific gene order and gene structural variations between Mo17 and other maize genomes.</title>
        <authorList>
            <person name="Sun S."/>
            <person name="Zhou Y."/>
            <person name="Chen J."/>
            <person name="Shi J."/>
            <person name="Zhao H."/>
            <person name="Zhao H."/>
            <person name="Song W."/>
            <person name="Zhang M."/>
            <person name="Cui Y."/>
            <person name="Dong X."/>
            <person name="Liu H."/>
            <person name="Ma X."/>
            <person name="Jiao Y."/>
            <person name="Wang B."/>
            <person name="Wei X."/>
            <person name="Stein J.C."/>
            <person name="Glaubitz J.C."/>
            <person name="Lu F."/>
            <person name="Yu G."/>
            <person name="Liang C."/>
            <person name="Fengler K."/>
            <person name="Li B."/>
            <person name="Rafalski A."/>
            <person name="Schnable P.S."/>
            <person name="Ware D.H."/>
            <person name="Buckler E.S."/>
            <person name="Lai J."/>
        </authorList>
    </citation>
    <scope>NUCLEOTIDE SEQUENCE [LARGE SCALE GENOMIC DNA]</scope>
    <source>
        <strain evidence="3">cv. Missouri 17</strain>
        <tissue evidence="2">Seedling</tissue>
    </source>
</reference>
<evidence type="ECO:0000313" key="3">
    <source>
        <dbReference type="Proteomes" id="UP000251960"/>
    </source>
</evidence>
<gene>
    <name evidence="2" type="ORF">Zm00014a_005654</name>
</gene>
<protein>
    <submittedName>
        <fullName evidence="2">Uncharacterized protein</fullName>
    </submittedName>
</protein>
<sequence>MHGPGSAIGAAIRSFGQQDAEQKFNARREMLHVEETQPAEENGSPAMGTGGQQGATLGDSAELGERRP</sequence>
<feature type="compositionally biased region" description="Basic and acidic residues" evidence="1">
    <location>
        <begin position="20"/>
        <end position="35"/>
    </location>
</feature>
<dbReference type="EMBL" id="NCVQ01000002">
    <property type="protein sequence ID" value="PWZ43559.1"/>
    <property type="molecule type" value="Genomic_DNA"/>
</dbReference>
<dbReference type="Proteomes" id="UP000251960">
    <property type="component" value="Chromosome 10"/>
</dbReference>
<proteinExistence type="predicted"/>
<evidence type="ECO:0000313" key="2">
    <source>
        <dbReference type="EMBL" id="PWZ43559.1"/>
    </source>
</evidence>
<dbReference type="AlphaFoldDB" id="A0A3L6G6P4"/>
<name>A0A3L6G6P4_MAIZE</name>
<feature type="region of interest" description="Disordered" evidence="1">
    <location>
        <begin position="1"/>
        <end position="68"/>
    </location>
</feature>
<evidence type="ECO:0000256" key="1">
    <source>
        <dbReference type="SAM" id="MobiDB-lite"/>
    </source>
</evidence>